<dbReference type="Proteomes" id="UP000261284">
    <property type="component" value="Unassembled WGS sequence"/>
</dbReference>
<proteinExistence type="predicted"/>
<dbReference type="AlphaFoldDB" id="A0A3E1NIA3"/>
<sequence>MVSAANEHQANQIFLQGFKRGAEQLAPLPEATLQFIEDFQKMILFLDKQGKRVSAISRKL</sequence>
<evidence type="ECO:0000313" key="2">
    <source>
        <dbReference type="Proteomes" id="UP000261284"/>
    </source>
</evidence>
<organism evidence="1 2">
    <name type="scientific">Deminuibacter soli</name>
    <dbReference type="NCBI Taxonomy" id="2291815"/>
    <lineage>
        <taxon>Bacteria</taxon>
        <taxon>Pseudomonadati</taxon>
        <taxon>Bacteroidota</taxon>
        <taxon>Chitinophagia</taxon>
        <taxon>Chitinophagales</taxon>
        <taxon>Chitinophagaceae</taxon>
        <taxon>Deminuibacter</taxon>
    </lineage>
</organism>
<protein>
    <submittedName>
        <fullName evidence="1">Uncharacterized protein</fullName>
    </submittedName>
</protein>
<evidence type="ECO:0000313" key="1">
    <source>
        <dbReference type="EMBL" id="RFM27663.1"/>
    </source>
</evidence>
<gene>
    <name evidence="1" type="ORF">DXN05_13205</name>
</gene>
<keyword evidence="2" id="KW-1185">Reference proteome</keyword>
<dbReference type="RefSeq" id="WP_116847741.1">
    <property type="nucleotide sequence ID" value="NZ_QTJU01000004.1"/>
</dbReference>
<accession>A0A3E1NIA3</accession>
<dbReference type="EMBL" id="QTJU01000004">
    <property type="protein sequence ID" value="RFM27663.1"/>
    <property type="molecule type" value="Genomic_DNA"/>
</dbReference>
<comment type="caution">
    <text evidence="1">The sequence shown here is derived from an EMBL/GenBank/DDBJ whole genome shotgun (WGS) entry which is preliminary data.</text>
</comment>
<reference evidence="1 2" key="1">
    <citation type="submission" date="2018-08" db="EMBL/GenBank/DDBJ databases">
        <title>Chitinophagaceae sp. K23C18032701, a novel bacterium isolated from forest soil.</title>
        <authorList>
            <person name="Wang C."/>
        </authorList>
    </citation>
    <scope>NUCLEOTIDE SEQUENCE [LARGE SCALE GENOMIC DNA]</scope>
    <source>
        <strain evidence="1 2">K23C18032701</strain>
    </source>
</reference>
<name>A0A3E1NIA3_9BACT</name>